<dbReference type="Gene3D" id="3.40.50.720">
    <property type="entry name" value="NAD(P)-binding Rossmann-like Domain"/>
    <property type="match status" value="4"/>
</dbReference>
<dbReference type="InterPro" id="IPR014030">
    <property type="entry name" value="Ketoacyl_synth_N"/>
</dbReference>
<dbReference type="SUPFAM" id="SSF47336">
    <property type="entry name" value="ACP-like"/>
    <property type="match status" value="2"/>
</dbReference>
<dbReference type="InterPro" id="IPR013154">
    <property type="entry name" value="ADH-like_N"/>
</dbReference>
<dbReference type="InterPro" id="IPR016036">
    <property type="entry name" value="Malonyl_transacylase_ACP-bd"/>
</dbReference>
<dbReference type="InterPro" id="IPR013149">
    <property type="entry name" value="ADH-like_C"/>
</dbReference>
<dbReference type="CDD" id="cd00833">
    <property type="entry name" value="PKS"/>
    <property type="match status" value="1"/>
</dbReference>
<dbReference type="Pfam" id="PF02801">
    <property type="entry name" value="Ketoacyl-synt_C"/>
    <property type="match status" value="1"/>
</dbReference>
<dbReference type="PANTHER" id="PTHR43775">
    <property type="entry name" value="FATTY ACID SYNTHASE"/>
    <property type="match status" value="1"/>
</dbReference>
<dbReference type="CDD" id="cd05930">
    <property type="entry name" value="A_NRPS"/>
    <property type="match status" value="1"/>
</dbReference>
<dbReference type="CDD" id="cd05195">
    <property type="entry name" value="enoyl_red"/>
    <property type="match status" value="1"/>
</dbReference>
<dbReference type="InterPro" id="IPR014043">
    <property type="entry name" value="Acyl_transferase_dom"/>
</dbReference>
<dbReference type="InterPro" id="IPR042099">
    <property type="entry name" value="ANL_N_sf"/>
</dbReference>
<dbReference type="InterPro" id="IPR023213">
    <property type="entry name" value="CAT-like_dom_sf"/>
</dbReference>
<dbReference type="PROSITE" id="PS52019">
    <property type="entry name" value="PKS_MFAS_DH"/>
    <property type="match status" value="1"/>
</dbReference>
<dbReference type="Pfam" id="PF00550">
    <property type="entry name" value="PP-binding"/>
    <property type="match status" value="2"/>
</dbReference>
<keyword evidence="15" id="KW-1185">Reference proteome</keyword>
<dbReference type="InterPro" id="IPR020845">
    <property type="entry name" value="AMP-binding_CS"/>
</dbReference>
<dbReference type="Pfam" id="PF00501">
    <property type="entry name" value="AMP-binding"/>
    <property type="match status" value="1"/>
</dbReference>
<dbReference type="Gene3D" id="3.10.129.110">
    <property type="entry name" value="Polyketide synthase dehydratase"/>
    <property type="match status" value="1"/>
</dbReference>
<evidence type="ECO:0000256" key="9">
    <source>
        <dbReference type="PROSITE-ProRule" id="PRU01363"/>
    </source>
</evidence>
<dbReference type="InterPro" id="IPR032821">
    <property type="entry name" value="PKS_assoc"/>
</dbReference>
<dbReference type="InterPro" id="IPR014031">
    <property type="entry name" value="Ketoacyl_synth_C"/>
</dbReference>
<sequence>MSTSSTPKASSEASSPRLAASLSSASSAPPTEDPSVIVGLACRVPGAQNYGQLWDHIVAQKDMRRKMPENRFNVDNFYHADGANKGTTNSKWGYFLEQDIGNFDPGFFGISGAEAEAMDPQQRLLLEVVYEALEDAGITLDEISGTQTSVYCGSFTNDYNAMTTKDLAHYPKYTVTGTGNAILSNRISYFYNLHGPSVTVDTACSSSLVCFHLGNRSLHDKEADISIVVGSSLHFDPNIFITMTDLGMLSTDGRCRAFDEKGSGYVRGEGICAVVLKRRSDAELSGDRIRAVVRTTGVNHDGRKQGITYPNTDAQEALIRATYENAGLDPAETQYFEAHGTGTKAGDPNETRAIGAVFSPNRNDNIVVGSVKTNIGHLEGASGLAALVKTTMALEKAQIPPNMHFEDPNPAIKFSDWKITVPQKLMDWKPGPTGVRRASINSFGYGGTNAHVVLEDYQPPEPIVEAMPLLPEPLAPMVTQRPFLAPLSAHTDRAGKLQVAQLIEYLKERPSSKVADLVHSLSVRRTRHTSRSFAIGKDIEELIKDMSEPPPVANWRNANTTSPRLGFVFTGQGAQWFAMGRQLIQQSPLFRQTLEKCDRVLQSLPDRPDWSVVGELSRGKEDSQLGQTRFSQPICTALQLAVVDQLKAWGIEPSACVGHSSGEMGAAYASGILDFESAIIAAYYRGLYMSNSTEVKDAVQKKGAMMAVGLTEAECQVELEPYKGRVGIAAINSMSSITLSGDEDAIVEIKDKLTERKVFARQLQVAQAFHSHHMDPLAPAYERALQHCPQFKTKEPSCRMFSSVTARLADWQSMGGKYWAQNMKGTVRFSDALTGILLDDEDIQNIDLLVEIGPHPALKGPARQVIQSLRLEVPYLASLTRNEPDYNGLLQLAGQLFAHGYSVDLDAVNRDHFLSEMGPSVSVPTGAKLLDLPTYAWDHKRYWAETRYIKEHRQRKHRHSLLGAPIPGSVEGHPRWRNYLHLNELPWLSEHVVDGKTIFPGAGYVCMAIEAAIRLNDQPLSSIKSVVLRDIVIKSALTLSDTTMGSEILLELKPLRTSSKSHSDVWHEFIVSSYEDSGRCTEHCHGIVCVESGEPCTVQTLASYPSLESLSKDTVRSVGRDAFYRHLDKLGLSYGENFRLLSGDLESAPGYAIAPLTYKPLAVGSEEPYDATILHPSLLDAVFHVIFNAIESRLGRPLQEPYVPNFVRSLTVSGAFVNAPLFEDKEFKVCSLTELPTARVAINDLLVYSKDADQLLVELQGLQVTSLGKDDEDSSSKRSLFFRQRWQPCFELIKPEMAIPSLDSLSHVVDLFAHQYPDTQIFHLTTGIERTQEVLQTLGGTRYERRRFKNLEVFSPYLSAEQFDDLKEQRSGLVEFSEPKEDNYDLVILSTKTEINASSLVKEGGFVILDGADAKTAQSADLAEIFTAGSLSIWRKPEQKAGIDGTVNVVMPEQKSEVASSVLAGLRKTLKVPVTTTTFPILAKDAPPAGNFVVLASLGDDFERPQFYEGAQALLREESVNAVWLTHGATMESTNPEHAMVIGLARVAHMENEQLRLVVVDLEDNFAADSAVETIAQALDPDFNEDELTKRNGVPYIPRVEADDSLNSKLRNGVGHEPRLEPFGERRPLALKVGKVGLLETLYFEEDEEILDNPLADDEIEIENKASAINFRDIASAMGIIEDYKLGDECAGIVIRTGSKVNPDDFKPGDRVVAWRPGQGAHRGIVRNPASLCWRLTGDMPFSAATALPLIITTAYYALVDVANMQPGENILIHGAMGGVGQMAVQLAQRAGCKVLATVGSQAKRDALKAKYGVPDDCIFSSRDDSFVEGVLKATDGRGADVVLNSLAGKLLHAAWNSMAPFGRFVEIGKRDIHENTKLDMDPFRKNVTFACVDLITIFELNKTLGARIFKKCCELVHEGEIQLPEVKEVSYAEAQAGFRLLQMGKHMGKVVLVPHKEDIVPVLPPSYRNVNIFDPSKAYLLVGGLGGLGRTLAQWMVRKGAKHLVFLSRSGADRPEAKITIDWLQKRNVAVDVYRGDVSSFADVDGCVQSIGSKLGGIFQAAMVLQDAPLEKMTFQQWQKCVQPKVNGTFNLHKATSGLSLDFFVCFSSVSGVIGSKAQANYAAANNYMDSLMRQRREHGLAGTTMNVGAITGIGVVAEDIALQKHMERIGMDLVNEEELLYLLEEAVKSNKHETVDNRGVDKHQIITGLNLSRKDVDWALKPLQRNLYANHDFNQTGNTSGATKNLTAQLESATTLEEKTAILLEAFIAKVAAVLATPVEIIQASNPLSAYGLDSIVAVEFRKWFRKAVGVDIALFDVLSAKSINALVTKVAEMLATQAKTTATAAATESKGAKETEGKKDKLVVAKSTLGDIPVADKSQPVPLSTFQSRMWWVHNLAEDKSQLNLSTVFHLKGAPKISALAETYREIVRRDAILRTAYFEGDEFAEQEILDDVGFEMDFLDLSTQRDQKSALQTFITESKSQELDIESGENMRATMVKLGEDEFAIVHIFHHIAVDRGSSKAWLQRLVAIYDTVESKKDLSTVAWPSISYADFAIWHNALLISPEFESEIRFWKDELAGAPEASKLLPFSKGERPAVDSRERALHKTKLNLNLLNRMKRICSQSNATPFHFLLAAFRAFYYRYTEDKDVTILMIDGSRPHPDLEDVTGFYVNMIPIRCRDECETSFDDLFASCRRRTLDAMSHKDVPFDKIVEVVQAKKTTSHFPIGQIAVNYQIHGEMPTFHARDFDIDNVESSDIPTACDLQLEALAVSDGLNLNLEYSTDLYGAEDMERFLDNFLTFLASCVKDHRQPIEEIDMSGCKELLHLKEKYWNTQYTENAWKEETVLTKILRAAQDSPNAIAINTSDGDSITYEKLVDKAQRIGAVLTKSGVEPAHRVAILSNPGVEAISSMLGVLLARNGYVALDPTFAVDRLAFMVSDSAAQVILVGEGLESVGEEVVRKAGQSVRLVGIASCATEASKLGQSPVSSPSDPFYMIYTSGSTGKPKGVVLTQSNTQAMLSTLQRDYEFSSSDKFLHQSSICFDLSIVQIFSALTTGATVCVASPETRKDPAALADFMRDEGVTVTYFTPTQFALLLEHNSAALHECKDYRVAYFAGERLPVRVAKAFYDLSTPATAYNTWSPSELVVQTTIHKVEYPGEDVISIPIGYPMSNCRHYIVDSRLHPLPTGMVGEIVVGGAQVGAGYLNRPEANAHSFVLDPWCPDEDRERGWTRMFRTGDKGRFRPDAQLEFHGRIAGDKQIKLRGFRIDLGEVEQQLYKQSFEGSQGLVDISVVARSDDNSGLVDNRKLIAFIVTKVSIESPAERAKYVTMLHDRIAKNLNTYMLPSGYQLLDALPVTIGGKVDRQNLLTRKLDLIYPGSEAQQTSNTETSAQNENLGENETKVLQMIKDVVGRDTTIGLQDNFFAIGGNSILLLRLQSKVKRTFKTAPSMQQLLKNPTAEAICSFIQSGGKAPTSKSRKSDEAAIDWEKESALPLVPKYQLTTKSSAVQRSTIRTVLMTGAESYIGIHLLATILSNEPNTTVHVLGSDEICDKAVLLQEFKTYGLLSEEMELAIFTRVRSVRGFLSKPRFGLSDSQFEVLGKSVQAIYHLGGHVNLLKNYRDLKQSNVGPVLDLIELSGIGASLAEIHYLSTWSVPHLQAWVNAKLTRNTISVAEEDVEHFSPPATDDFGYFKTRWVAERLLTRAARRGFPVTIYRASAVTASSATKVPEPSDGFIGRMIFGMVDTGLIPADEPNKPGWDIDFVPVDTLATTMHTLAMHGELAHDDLAIFHIGNPRPLPLKDLAPVIPQINPHQGEGRLIPLADWLNKHATSLDEDGKLKWEVLRGYFSNGHTIFSLDREKTAQALAKVGMKVECPPVDGKYLGEVWERHAE</sequence>
<dbReference type="InterPro" id="IPR013120">
    <property type="entry name" value="FAR_NAD-bd"/>
</dbReference>
<evidence type="ECO:0000256" key="10">
    <source>
        <dbReference type="SAM" id="MobiDB-lite"/>
    </source>
</evidence>
<dbReference type="InterPro" id="IPR010071">
    <property type="entry name" value="AA_adenyl_dom"/>
</dbReference>
<dbReference type="SUPFAM" id="SSF52777">
    <property type="entry name" value="CoA-dependent acyltransferases"/>
    <property type="match status" value="2"/>
</dbReference>
<feature type="active site" description="Proton donor; for dehydratase activity" evidence="9">
    <location>
        <position position="1180"/>
    </location>
</feature>
<evidence type="ECO:0000256" key="1">
    <source>
        <dbReference type="ARBA" id="ARBA00022450"/>
    </source>
</evidence>
<evidence type="ECO:0000256" key="5">
    <source>
        <dbReference type="ARBA" id="ARBA00022857"/>
    </source>
</evidence>
<dbReference type="Pfam" id="PF21089">
    <property type="entry name" value="PKS_DH_N"/>
    <property type="match status" value="1"/>
</dbReference>
<keyword evidence="5" id="KW-0521">NADP</keyword>
<dbReference type="PROSITE" id="PS50075">
    <property type="entry name" value="CARRIER"/>
    <property type="match status" value="2"/>
</dbReference>
<dbReference type="Gene3D" id="3.30.70.3290">
    <property type="match status" value="1"/>
</dbReference>
<dbReference type="Pfam" id="PF16197">
    <property type="entry name" value="KAsynt_C_assoc"/>
    <property type="match status" value="1"/>
</dbReference>
<evidence type="ECO:0000256" key="4">
    <source>
        <dbReference type="ARBA" id="ARBA00022679"/>
    </source>
</evidence>
<dbReference type="InterPro" id="IPR042104">
    <property type="entry name" value="PKS_dehydratase_sf"/>
</dbReference>
<dbReference type="Gene3D" id="3.40.47.10">
    <property type="match status" value="1"/>
</dbReference>
<dbReference type="Gene3D" id="3.90.180.10">
    <property type="entry name" value="Medium-chain alcohol dehydrogenases, catalytic domain"/>
    <property type="match status" value="1"/>
</dbReference>
<dbReference type="InterPro" id="IPR057326">
    <property type="entry name" value="KR_dom"/>
</dbReference>
<feature type="domain" description="Ketosynthase family 3 (KS3)" evidence="12">
    <location>
        <begin position="32"/>
        <end position="456"/>
    </location>
</feature>
<dbReference type="PANTHER" id="PTHR43775:SF37">
    <property type="entry name" value="SI:DKEY-61P9.11"/>
    <property type="match status" value="1"/>
</dbReference>
<evidence type="ECO:0000256" key="6">
    <source>
        <dbReference type="ARBA" id="ARBA00023268"/>
    </source>
</evidence>
<dbReference type="Gene3D" id="3.30.300.30">
    <property type="match status" value="1"/>
</dbReference>
<dbReference type="Gene3D" id="3.30.559.30">
    <property type="entry name" value="Nonribosomal peptide synthetase, condensation domain"/>
    <property type="match status" value="1"/>
</dbReference>
<dbReference type="SMART" id="SM00826">
    <property type="entry name" value="PKS_DH"/>
    <property type="match status" value="1"/>
</dbReference>
<dbReference type="Gene3D" id="3.40.50.12780">
    <property type="entry name" value="N-terminal domain of ligase-like"/>
    <property type="match status" value="1"/>
</dbReference>
<dbReference type="SUPFAM" id="SSF51735">
    <property type="entry name" value="NAD(P)-binding Rossmann-fold domains"/>
    <property type="match status" value="4"/>
</dbReference>
<dbReference type="InterPro" id="IPR020843">
    <property type="entry name" value="ER"/>
</dbReference>
<organism evidence="14 15">
    <name type="scientific">Phyllosticta citribraziliensis</name>
    <dbReference type="NCBI Taxonomy" id="989973"/>
    <lineage>
        <taxon>Eukaryota</taxon>
        <taxon>Fungi</taxon>
        <taxon>Dikarya</taxon>
        <taxon>Ascomycota</taxon>
        <taxon>Pezizomycotina</taxon>
        <taxon>Dothideomycetes</taxon>
        <taxon>Dothideomycetes incertae sedis</taxon>
        <taxon>Botryosphaeriales</taxon>
        <taxon>Phyllostictaceae</taxon>
        <taxon>Phyllosticta</taxon>
    </lineage>
</organism>
<dbReference type="SUPFAM" id="SSF50129">
    <property type="entry name" value="GroES-like"/>
    <property type="match status" value="1"/>
</dbReference>
<feature type="region of interest" description="C-terminal hotdog fold" evidence="9">
    <location>
        <begin position="1115"/>
        <end position="1273"/>
    </location>
</feature>
<dbReference type="Gene3D" id="1.10.1200.10">
    <property type="entry name" value="ACP-like"/>
    <property type="match status" value="2"/>
</dbReference>
<keyword evidence="3" id="KW-0436">Ligase</keyword>
<dbReference type="Proteomes" id="UP001360953">
    <property type="component" value="Unassembled WGS sequence"/>
</dbReference>
<keyword evidence="6" id="KW-0511">Multifunctional enzyme</keyword>
<evidence type="ECO:0008006" key="16">
    <source>
        <dbReference type="Google" id="ProtNLM"/>
    </source>
</evidence>
<dbReference type="InterPro" id="IPR049551">
    <property type="entry name" value="PKS_DH_C"/>
</dbReference>
<keyword evidence="4" id="KW-0808">Transferase</keyword>
<dbReference type="InterPro" id="IPR036291">
    <property type="entry name" value="NAD(P)-bd_dom_sf"/>
</dbReference>
<dbReference type="SMART" id="SM00827">
    <property type="entry name" value="PKS_AT"/>
    <property type="match status" value="1"/>
</dbReference>
<dbReference type="InterPro" id="IPR016035">
    <property type="entry name" value="Acyl_Trfase/lysoPLipase"/>
</dbReference>
<feature type="domain" description="Carrier" evidence="11">
    <location>
        <begin position="3397"/>
        <end position="3473"/>
    </location>
</feature>
<feature type="active site" description="Proton acceptor; for dehydratase activity" evidence="9">
    <location>
        <position position="991"/>
    </location>
</feature>
<dbReference type="GeneID" id="92035951"/>
<keyword evidence="1" id="KW-0596">Phosphopantetheine</keyword>
<dbReference type="InterPro" id="IPR036736">
    <property type="entry name" value="ACP-like_sf"/>
</dbReference>
<dbReference type="Pfam" id="PF14765">
    <property type="entry name" value="PS-DH"/>
    <property type="match status" value="1"/>
</dbReference>
<dbReference type="InterPro" id="IPR045851">
    <property type="entry name" value="AMP-bd_C_sf"/>
</dbReference>
<dbReference type="InterPro" id="IPR013968">
    <property type="entry name" value="PKS_KR"/>
</dbReference>
<dbReference type="InterPro" id="IPR009081">
    <property type="entry name" value="PP-bd_ACP"/>
</dbReference>
<dbReference type="PROSITE" id="PS00455">
    <property type="entry name" value="AMP_BINDING"/>
    <property type="match status" value="1"/>
</dbReference>
<dbReference type="Gene3D" id="3.40.366.10">
    <property type="entry name" value="Malonyl-Coenzyme A Acyl Carrier Protein, domain 2"/>
    <property type="match status" value="1"/>
</dbReference>
<evidence type="ECO:0000313" key="14">
    <source>
        <dbReference type="EMBL" id="KAK7536960.1"/>
    </source>
</evidence>
<dbReference type="CDD" id="cd20483">
    <property type="entry name" value="C_PKS-NRPS"/>
    <property type="match status" value="1"/>
</dbReference>
<dbReference type="InterPro" id="IPR001227">
    <property type="entry name" value="Ac_transferase_dom_sf"/>
</dbReference>
<dbReference type="Pfam" id="PF08240">
    <property type="entry name" value="ADH_N"/>
    <property type="match status" value="1"/>
</dbReference>
<name>A0ABR1LQD6_9PEZI</name>
<dbReference type="Pfam" id="PF00109">
    <property type="entry name" value="ketoacyl-synt"/>
    <property type="match status" value="1"/>
</dbReference>
<evidence type="ECO:0000256" key="7">
    <source>
        <dbReference type="ARBA" id="ARBA00023315"/>
    </source>
</evidence>
<dbReference type="InterPro" id="IPR001242">
    <property type="entry name" value="Condensation_dom"/>
</dbReference>
<dbReference type="InterPro" id="IPR020807">
    <property type="entry name" value="PKS_DH"/>
</dbReference>
<dbReference type="InterPro" id="IPR011032">
    <property type="entry name" value="GroES-like_sf"/>
</dbReference>
<dbReference type="SUPFAM" id="SSF53901">
    <property type="entry name" value="Thiolase-like"/>
    <property type="match status" value="1"/>
</dbReference>
<dbReference type="SUPFAM" id="SSF55048">
    <property type="entry name" value="Probable ACP-binding domain of malonyl-CoA ACP transacylase"/>
    <property type="match status" value="1"/>
</dbReference>
<dbReference type="SUPFAM" id="SSF52151">
    <property type="entry name" value="FabD/lysophospholipase-like"/>
    <property type="match status" value="1"/>
</dbReference>
<dbReference type="InterPro" id="IPR020841">
    <property type="entry name" value="PKS_Beta-ketoAc_synthase_dom"/>
</dbReference>
<accession>A0ABR1LQD6</accession>
<dbReference type="PROSITE" id="PS52004">
    <property type="entry name" value="KS3_2"/>
    <property type="match status" value="1"/>
</dbReference>
<evidence type="ECO:0000256" key="2">
    <source>
        <dbReference type="ARBA" id="ARBA00022553"/>
    </source>
</evidence>
<dbReference type="InterPro" id="IPR018201">
    <property type="entry name" value="Ketoacyl_synth_AS"/>
</dbReference>
<keyword evidence="2" id="KW-0597">Phosphoprotein</keyword>
<dbReference type="InterPro" id="IPR016039">
    <property type="entry name" value="Thiolase-like"/>
</dbReference>
<dbReference type="InterPro" id="IPR000873">
    <property type="entry name" value="AMP-dep_synth/lig_dom"/>
</dbReference>
<comment type="caution">
    <text evidence="14">The sequence shown here is derived from an EMBL/GenBank/DDBJ whole genome shotgun (WGS) entry which is preliminary data.</text>
</comment>
<reference evidence="14 15" key="1">
    <citation type="submission" date="2024-04" db="EMBL/GenBank/DDBJ databases">
        <title>Phyllosticta paracitricarpa is synonymous to the EU quarantine fungus P. citricarpa based on phylogenomic analyses.</title>
        <authorList>
            <consortium name="Lawrence Berkeley National Laboratory"/>
            <person name="Van ingen-buijs V.A."/>
            <person name="Van westerhoven A.C."/>
            <person name="Haridas S."/>
            <person name="Skiadas P."/>
            <person name="Martin F."/>
            <person name="Groenewald J.Z."/>
            <person name="Crous P.W."/>
            <person name="Seidl M.F."/>
        </authorList>
    </citation>
    <scope>NUCLEOTIDE SEQUENCE [LARGE SCALE GENOMIC DNA]</scope>
    <source>
        <strain evidence="14 15">CPC 17464</strain>
    </source>
</reference>
<gene>
    <name evidence="14" type="ORF">J3D65DRAFT_667665</name>
</gene>
<dbReference type="InterPro" id="IPR020806">
    <property type="entry name" value="PKS_PP-bd"/>
</dbReference>
<feature type="region of interest" description="N-terminal hotdog fold" evidence="9">
    <location>
        <begin position="959"/>
        <end position="1095"/>
    </location>
</feature>
<evidence type="ECO:0000259" key="12">
    <source>
        <dbReference type="PROSITE" id="PS52004"/>
    </source>
</evidence>
<dbReference type="Pfam" id="PF00698">
    <property type="entry name" value="Acyl_transf_1"/>
    <property type="match status" value="1"/>
</dbReference>
<evidence type="ECO:0000259" key="13">
    <source>
        <dbReference type="PROSITE" id="PS52019"/>
    </source>
</evidence>
<feature type="domain" description="Carrier" evidence="11">
    <location>
        <begin position="2260"/>
        <end position="2337"/>
    </location>
</feature>
<evidence type="ECO:0000259" key="11">
    <source>
        <dbReference type="PROSITE" id="PS50075"/>
    </source>
</evidence>
<dbReference type="InterPro" id="IPR049900">
    <property type="entry name" value="PKS_mFAS_DH"/>
</dbReference>
<dbReference type="Pfam" id="PF07993">
    <property type="entry name" value="NAD_binding_4"/>
    <property type="match status" value="1"/>
</dbReference>
<dbReference type="Pfam" id="PF00107">
    <property type="entry name" value="ADH_zinc_N"/>
    <property type="match status" value="1"/>
</dbReference>
<dbReference type="InterPro" id="IPR049552">
    <property type="entry name" value="PKS_DH_N"/>
</dbReference>
<evidence type="ECO:0000313" key="15">
    <source>
        <dbReference type="Proteomes" id="UP001360953"/>
    </source>
</evidence>
<dbReference type="RefSeq" id="XP_066655111.1">
    <property type="nucleotide sequence ID" value="XM_066803045.1"/>
</dbReference>
<proteinExistence type="inferred from homology"/>
<evidence type="ECO:0000256" key="8">
    <source>
        <dbReference type="ARBA" id="ARBA00029443"/>
    </source>
</evidence>
<comment type="similarity">
    <text evidence="8">In the C-terminal section; belongs to the NRP synthetase family.</text>
</comment>
<dbReference type="SMART" id="SM00823">
    <property type="entry name" value="PKS_PP"/>
    <property type="match status" value="2"/>
</dbReference>
<dbReference type="Pfam" id="PF00668">
    <property type="entry name" value="Condensation"/>
    <property type="match status" value="1"/>
</dbReference>
<dbReference type="EMBL" id="JBBPEH010000006">
    <property type="protein sequence ID" value="KAK7536960.1"/>
    <property type="molecule type" value="Genomic_DNA"/>
</dbReference>
<dbReference type="Pfam" id="PF08659">
    <property type="entry name" value="KR"/>
    <property type="match status" value="1"/>
</dbReference>
<dbReference type="SMART" id="SM00822">
    <property type="entry name" value="PKS_KR"/>
    <property type="match status" value="1"/>
</dbReference>
<keyword evidence="7" id="KW-0012">Acyltransferase</keyword>
<feature type="region of interest" description="Disordered" evidence="10">
    <location>
        <begin position="1"/>
        <end position="31"/>
    </location>
</feature>
<dbReference type="NCBIfam" id="TIGR01733">
    <property type="entry name" value="AA-adenyl-dom"/>
    <property type="match status" value="1"/>
</dbReference>
<feature type="domain" description="PKS/mFAS DH" evidence="13">
    <location>
        <begin position="959"/>
        <end position="1273"/>
    </location>
</feature>
<dbReference type="SMART" id="SM00829">
    <property type="entry name" value="PKS_ER"/>
    <property type="match status" value="1"/>
</dbReference>
<dbReference type="PROSITE" id="PS00606">
    <property type="entry name" value="KS3_1"/>
    <property type="match status" value="1"/>
</dbReference>
<dbReference type="Gene3D" id="3.30.559.10">
    <property type="entry name" value="Chloramphenicol acetyltransferase-like domain"/>
    <property type="match status" value="1"/>
</dbReference>
<feature type="compositionally biased region" description="Low complexity" evidence="10">
    <location>
        <begin position="1"/>
        <end position="30"/>
    </location>
</feature>
<protein>
    <recommendedName>
        <fullName evidence="16">Polyketide synthase</fullName>
    </recommendedName>
</protein>
<evidence type="ECO:0000256" key="3">
    <source>
        <dbReference type="ARBA" id="ARBA00022598"/>
    </source>
</evidence>
<dbReference type="InterPro" id="IPR050091">
    <property type="entry name" value="PKS_NRPS_Biosynth_Enz"/>
</dbReference>
<dbReference type="SMART" id="SM00825">
    <property type="entry name" value="PKS_KS"/>
    <property type="match status" value="1"/>
</dbReference>
<dbReference type="SUPFAM" id="SSF56801">
    <property type="entry name" value="Acetyl-CoA synthetase-like"/>
    <property type="match status" value="1"/>
</dbReference>